<keyword evidence="11" id="KW-0472">Membrane</keyword>
<evidence type="ECO:0000256" key="8">
    <source>
        <dbReference type="ARBA" id="ARBA00022968"/>
    </source>
</evidence>
<keyword evidence="6" id="KW-0479">Metal-binding</keyword>
<gene>
    <name evidence="15" type="ORF">JD79_00943</name>
</gene>
<evidence type="ECO:0000256" key="9">
    <source>
        <dbReference type="ARBA" id="ARBA00022989"/>
    </source>
</evidence>
<evidence type="ECO:0000256" key="2">
    <source>
        <dbReference type="ARBA" id="ARBA00004648"/>
    </source>
</evidence>
<evidence type="ECO:0000256" key="1">
    <source>
        <dbReference type="ARBA" id="ARBA00004323"/>
    </source>
</evidence>
<evidence type="ECO:0000256" key="14">
    <source>
        <dbReference type="ARBA" id="ARBA00042865"/>
    </source>
</evidence>
<keyword evidence="12" id="KW-1015">Disulfide bond</keyword>
<dbReference type="InterPro" id="IPR043538">
    <property type="entry name" value="XYLT"/>
</dbReference>
<accession>A0A317QEN9</accession>
<dbReference type="EMBL" id="QGTX01000001">
    <property type="protein sequence ID" value="PWW21802.1"/>
    <property type="molecule type" value="Genomic_DNA"/>
</dbReference>
<keyword evidence="3" id="KW-0328">Glycosyltransferase</keyword>
<keyword evidence="10" id="KW-0333">Golgi apparatus</keyword>
<evidence type="ECO:0000256" key="12">
    <source>
        <dbReference type="ARBA" id="ARBA00023157"/>
    </source>
</evidence>
<evidence type="ECO:0000256" key="3">
    <source>
        <dbReference type="ARBA" id="ARBA00022676"/>
    </source>
</evidence>
<comment type="caution">
    <text evidence="15">The sequence shown here is derived from an EMBL/GenBank/DDBJ whole genome shotgun (WGS) entry which is preliminary data.</text>
</comment>
<dbReference type="PANTHER" id="PTHR46025">
    <property type="entry name" value="XYLOSYLTRANSFERASE OXT"/>
    <property type="match status" value="1"/>
</dbReference>
<reference evidence="16" key="1">
    <citation type="submission" date="2018-05" db="EMBL/GenBank/DDBJ databases">
        <authorList>
            <person name="Klenk H.-P."/>
            <person name="Huntemann M."/>
            <person name="Clum A."/>
            <person name="Pillay M."/>
            <person name="Palaniappan K."/>
            <person name="Varghese N."/>
            <person name="Mikhailova N."/>
            <person name="Stamatis D."/>
            <person name="Reddy T."/>
            <person name="Daum C."/>
            <person name="Shapiro N."/>
            <person name="Ivanova N."/>
            <person name="Kyrpides N."/>
            <person name="Woyke T."/>
        </authorList>
    </citation>
    <scope>NUCLEOTIDE SEQUENCE [LARGE SCALE GENOMIC DNA]</scope>
    <source>
        <strain evidence="16">DSM 45417</strain>
    </source>
</reference>
<evidence type="ECO:0000256" key="13">
    <source>
        <dbReference type="ARBA" id="ARBA00023180"/>
    </source>
</evidence>
<dbReference type="GO" id="GO:0016020">
    <property type="term" value="C:membrane"/>
    <property type="evidence" value="ECO:0007669"/>
    <property type="project" value="InterPro"/>
</dbReference>
<proteinExistence type="predicted"/>
<dbReference type="GO" id="GO:0050650">
    <property type="term" value="P:chondroitin sulfate proteoglycan biosynthetic process"/>
    <property type="evidence" value="ECO:0007669"/>
    <property type="project" value="TreeGrafter"/>
</dbReference>
<keyword evidence="16" id="KW-1185">Reference proteome</keyword>
<evidence type="ECO:0000256" key="10">
    <source>
        <dbReference type="ARBA" id="ARBA00023034"/>
    </source>
</evidence>
<organism evidence="15 16">
    <name type="scientific">Geodermatophilus normandii</name>
    <dbReference type="NCBI Taxonomy" id="1137989"/>
    <lineage>
        <taxon>Bacteria</taxon>
        <taxon>Bacillati</taxon>
        <taxon>Actinomycetota</taxon>
        <taxon>Actinomycetes</taxon>
        <taxon>Geodermatophilales</taxon>
        <taxon>Geodermatophilaceae</taxon>
        <taxon>Geodermatophilus</taxon>
    </lineage>
</organism>
<dbReference type="Proteomes" id="UP000246661">
    <property type="component" value="Unassembled WGS sequence"/>
</dbReference>
<evidence type="ECO:0000313" key="16">
    <source>
        <dbReference type="Proteomes" id="UP000246661"/>
    </source>
</evidence>
<evidence type="ECO:0000256" key="5">
    <source>
        <dbReference type="ARBA" id="ARBA00022692"/>
    </source>
</evidence>
<evidence type="ECO:0000256" key="11">
    <source>
        <dbReference type="ARBA" id="ARBA00023136"/>
    </source>
</evidence>
<evidence type="ECO:0000256" key="6">
    <source>
        <dbReference type="ARBA" id="ARBA00022723"/>
    </source>
</evidence>
<name>A0A317QEN9_9ACTN</name>
<keyword evidence="9" id="KW-1133">Transmembrane helix</keyword>
<protein>
    <recommendedName>
        <fullName evidence="14">Peptide O-xylosyltransferase</fullName>
    </recommendedName>
</protein>
<dbReference type="PANTHER" id="PTHR46025:SF3">
    <property type="entry name" value="XYLOSYLTRANSFERASE OXT"/>
    <property type="match status" value="1"/>
</dbReference>
<sequence>MSSSADAPRGLACVVLAHADPPQLRRLVDALDPFPVFLHVDSRTSPAAFDAMTTGLPDRVTLLPRRPTPWARWGAVSAELDGYRAALAATDASHVALLTGSDYPLRSTAGISDVLSGLAGRSIVWSRRLPIPEWGHGGGSWRVRFRFSAWRKHLLWLPVPRRLPHGVVLAGGSPLKVLAREHAAALLAAVDARPDLVRRWRSTWAPDETFVHSLLHTPSMVPGYEERSLRGPAWVIRWDGSPRKSPPWLTSADLPVLRRERDEPEDGVPKLFARKFSSDVDPDVLDHIDRAFRQPAGEPA</sequence>
<evidence type="ECO:0000256" key="7">
    <source>
        <dbReference type="ARBA" id="ARBA00022824"/>
    </source>
</evidence>
<keyword evidence="4" id="KW-0808">Transferase</keyword>
<comment type="subcellular location">
    <subcellularLocation>
        <location evidence="2">Endoplasmic reticulum membrane</location>
        <topology evidence="2">Single-pass type II membrane protein</topology>
    </subcellularLocation>
    <subcellularLocation>
        <location evidence="1">Golgi apparatus membrane</location>
        <topology evidence="1">Single-pass type II membrane protein</topology>
    </subcellularLocation>
</comment>
<dbReference type="Pfam" id="PF02485">
    <property type="entry name" value="Branch"/>
    <property type="match status" value="1"/>
</dbReference>
<dbReference type="GO" id="GO:0046872">
    <property type="term" value="F:metal ion binding"/>
    <property type="evidence" value="ECO:0007669"/>
    <property type="project" value="UniProtKB-KW"/>
</dbReference>
<evidence type="ECO:0000256" key="4">
    <source>
        <dbReference type="ARBA" id="ARBA00022679"/>
    </source>
</evidence>
<dbReference type="OrthoDB" id="7943907at2"/>
<keyword evidence="13" id="KW-0325">Glycoprotein</keyword>
<dbReference type="AlphaFoldDB" id="A0A317QEN9"/>
<dbReference type="InterPro" id="IPR003406">
    <property type="entry name" value="Glyco_trans_14"/>
</dbReference>
<dbReference type="RefSeq" id="WP_110004570.1">
    <property type="nucleotide sequence ID" value="NZ_QGTX01000001.1"/>
</dbReference>
<keyword evidence="7" id="KW-0256">Endoplasmic reticulum</keyword>
<dbReference type="GO" id="GO:0030158">
    <property type="term" value="F:protein xylosyltransferase activity"/>
    <property type="evidence" value="ECO:0007669"/>
    <property type="project" value="InterPro"/>
</dbReference>
<keyword evidence="5" id="KW-0812">Transmembrane</keyword>
<keyword evidence="8" id="KW-0735">Signal-anchor</keyword>
<evidence type="ECO:0000313" key="15">
    <source>
        <dbReference type="EMBL" id="PWW21802.1"/>
    </source>
</evidence>
<dbReference type="GO" id="GO:0015012">
    <property type="term" value="P:heparan sulfate proteoglycan biosynthetic process"/>
    <property type="evidence" value="ECO:0007669"/>
    <property type="project" value="TreeGrafter"/>
</dbReference>